<accession>A0A6J6NK68</accession>
<sequence>MPMSLTLSTSRRASVTYVSALVAALSLTVAACSSGGSAGAKVATLNDASGVATSTTVAVNTQEALLAYASCMRDNGIDMPDPTFDADGNPTGGGFGGGGNNSGIDPRSTEFRTAQTACASHLQGLAFGGRRGGNFDRQAIQDNLNKFTACLRDNGLTVDDVSFGRPPGAEGDAGNGGGGFGGGDGPPPDAVTDVSIPVDGSIPPGGFDGPPPGDGGGRGGNGPGGAGFDPTARIIERLNLDSTDPAVAKAVDGCKPLLEAAFTPTSTTTPAG</sequence>
<evidence type="ECO:0000313" key="2">
    <source>
        <dbReference type="EMBL" id="CAB4687161.1"/>
    </source>
</evidence>
<feature type="region of interest" description="Disordered" evidence="1">
    <location>
        <begin position="162"/>
        <end position="231"/>
    </location>
</feature>
<name>A0A6J6NK68_9ZZZZ</name>
<protein>
    <submittedName>
        <fullName evidence="2">Unannotated protein</fullName>
    </submittedName>
</protein>
<reference evidence="2" key="1">
    <citation type="submission" date="2020-05" db="EMBL/GenBank/DDBJ databases">
        <authorList>
            <person name="Chiriac C."/>
            <person name="Salcher M."/>
            <person name="Ghai R."/>
            <person name="Kavagutti S V."/>
        </authorList>
    </citation>
    <scope>NUCLEOTIDE SEQUENCE</scope>
</reference>
<evidence type="ECO:0000256" key="1">
    <source>
        <dbReference type="SAM" id="MobiDB-lite"/>
    </source>
</evidence>
<organism evidence="2">
    <name type="scientific">freshwater metagenome</name>
    <dbReference type="NCBI Taxonomy" id="449393"/>
    <lineage>
        <taxon>unclassified sequences</taxon>
        <taxon>metagenomes</taxon>
        <taxon>ecological metagenomes</taxon>
    </lineage>
</organism>
<gene>
    <name evidence="2" type="ORF">UFOPK2366_00546</name>
</gene>
<dbReference type="AlphaFoldDB" id="A0A6J6NK68"/>
<feature type="compositionally biased region" description="Gly residues" evidence="1">
    <location>
        <begin position="214"/>
        <end position="227"/>
    </location>
</feature>
<feature type="compositionally biased region" description="Gly residues" evidence="1">
    <location>
        <begin position="171"/>
        <end position="184"/>
    </location>
</feature>
<proteinExistence type="predicted"/>
<dbReference type="EMBL" id="CAEZXM010000077">
    <property type="protein sequence ID" value="CAB4687161.1"/>
    <property type="molecule type" value="Genomic_DNA"/>
</dbReference>